<proteinExistence type="predicted"/>
<dbReference type="InterPro" id="IPR009100">
    <property type="entry name" value="AcylCoA_DH/oxidase_NM_dom_sf"/>
</dbReference>
<comment type="caution">
    <text evidence="1">The sequence shown here is derived from an EMBL/GenBank/DDBJ whole genome shotgun (WGS) entry which is preliminary data.</text>
</comment>
<accession>A0A4R9KFK3</accession>
<dbReference type="RefSeq" id="WP_135621304.1">
    <property type="nucleotide sequence ID" value="NZ_RQGD01000001.1"/>
</dbReference>
<reference evidence="1" key="1">
    <citation type="journal article" date="2019" name="PLoS Negl. Trop. Dis.">
        <title>Revisiting the worldwide diversity of Leptospira species in the environment.</title>
        <authorList>
            <person name="Vincent A.T."/>
            <person name="Schiettekatte O."/>
            <person name="Bourhy P."/>
            <person name="Veyrier F.J."/>
            <person name="Picardeau M."/>
        </authorList>
    </citation>
    <scope>NUCLEOTIDE SEQUENCE [LARGE SCALE GENOMIC DNA]</scope>
    <source>
        <strain evidence="1">201702476</strain>
    </source>
</reference>
<evidence type="ECO:0000313" key="1">
    <source>
        <dbReference type="EMBL" id="TGL63992.1"/>
    </source>
</evidence>
<dbReference type="SUPFAM" id="SSF56645">
    <property type="entry name" value="Acyl-CoA dehydrogenase NM domain-like"/>
    <property type="match status" value="1"/>
</dbReference>
<dbReference type="Proteomes" id="UP000297693">
    <property type="component" value="Unassembled WGS sequence"/>
</dbReference>
<dbReference type="OrthoDB" id="344304at2"/>
<evidence type="ECO:0000313" key="2">
    <source>
        <dbReference type="Proteomes" id="UP000297693"/>
    </source>
</evidence>
<organism evidence="1 2">
    <name type="scientific">Leptospira ognonensis</name>
    <dbReference type="NCBI Taxonomy" id="2484945"/>
    <lineage>
        <taxon>Bacteria</taxon>
        <taxon>Pseudomonadati</taxon>
        <taxon>Spirochaetota</taxon>
        <taxon>Spirochaetia</taxon>
        <taxon>Leptospirales</taxon>
        <taxon>Leptospiraceae</taxon>
        <taxon>Leptospira</taxon>
    </lineage>
</organism>
<sequence>MKEIQDSLLSYFQDQDSTFEDGSLYHFLKPKLCANHIFPQADELAENPSRYLKFQIDLQEIASYPRGMNLALALMVEVNVAVGILLHSDTEKALELKEKVIRGNYILATGVSEPGWEGTLKKLKSNLGKDFKLNGTKSFITNGGSANGVLWVVPRNHKYEVYFIDLELSANHLKRESIITPFLHFVSHNKISAVDLPLKKQDLVCEDYSKLGIELRLKELFSLVSLLLGYVEGLRAFIKHPPLEEKWTALRKWRDTTAKDLVAKNYLQVLEEAFPFPIDSLLSELAVYFQLNDVTSLPTRDPDLAIFLWEDLFTKFLIHRKSRKIKDQ</sequence>
<dbReference type="GO" id="GO:0050660">
    <property type="term" value="F:flavin adenine dinucleotide binding"/>
    <property type="evidence" value="ECO:0007669"/>
    <property type="project" value="InterPro"/>
</dbReference>
<gene>
    <name evidence="1" type="ORF">EHQ58_00095</name>
</gene>
<dbReference type="InterPro" id="IPR037069">
    <property type="entry name" value="AcylCoA_DH/ox_N_sf"/>
</dbReference>
<protein>
    <submittedName>
        <fullName evidence="1">Acyl-CoA dehydrogenase</fullName>
    </submittedName>
</protein>
<dbReference type="EMBL" id="RQGD01000001">
    <property type="protein sequence ID" value="TGL63992.1"/>
    <property type="molecule type" value="Genomic_DNA"/>
</dbReference>
<dbReference type="InterPro" id="IPR046373">
    <property type="entry name" value="Acyl-CoA_Oxase/DH_mid-dom_sf"/>
</dbReference>
<dbReference type="Gene3D" id="1.10.540.10">
    <property type="entry name" value="Acyl-CoA dehydrogenase/oxidase, N-terminal domain"/>
    <property type="match status" value="1"/>
</dbReference>
<dbReference type="Gene3D" id="2.40.110.10">
    <property type="entry name" value="Butyryl-CoA Dehydrogenase, subunit A, domain 2"/>
    <property type="match status" value="1"/>
</dbReference>
<dbReference type="GO" id="GO:0016627">
    <property type="term" value="F:oxidoreductase activity, acting on the CH-CH group of donors"/>
    <property type="evidence" value="ECO:0007669"/>
    <property type="project" value="InterPro"/>
</dbReference>
<dbReference type="AlphaFoldDB" id="A0A4R9KFK3"/>
<name>A0A4R9KFK3_9LEPT</name>
<keyword evidence="2" id="KW-1185">Reference proteome</keyword>